<keyword evidence="8 13" id="KW-1133">Transmembrane helix</keyword>
<dbReference type="PANTHER" id="PTHR48061:SF46">
    <property type="entry name" value="LEUCINE-RICH REPEAT-CONTAINING N-TERMINAL PLANT-TYPE DOMAIN-CONTAINING PROTEIN"/>
    <property type="match status" value="1"/>
</dbReference>
<keyword evidence="6" id="KW-0732">Signal</keyword>
<proteinExistence type="inferred from homology"/>
<organism evidence="15 16">
    <name type="scientific">Arabidopsis thaliana</name>
    <name type="common">Mouse-ear cress</name>
    <dbReference type="NCBI Taxonomy" id="3702"/>
    <lineage>
        <taxon>Eukaryota</taxon>
        <taxon>Viridiplantae</taxon>
        <taxon>Streptophyta</taxon>
        <taxon>Embryophyta</taxon>
        <taxon>Tracheophyta</taxon>
        <taxon>Spermatophyta</taxon>
        <taxon>Magnoliopsida</taxon>
        <taxon>eudicotyledons</taxon>
        <taxon>Gunneridae</taxon>
        <taxon>Pentapetalae</taxon>
        <taxon>rosids</taxon>
        <taxon>malvids</taxon>
        <taxon>Brassicales</taxon>
        <taxon>Brassicaceae</taxon>
        <taxon>Camelineae</taxon>
        <taxon>Arabidopsis</taxon>
    </lineage>
</organism>
<dbReference type="FunFam" id="3.80.10.10:FF:000111">
    <property type="entry name" value="LRR receptor-like serine/threonine-protein kinase ERECTA"/>
    <property type="match status" value="1"/>
</dbReference>
<dbReference type="PANTHER" id="PTHR48061">
    <property type="entry name" value="LEUCINE-RICH REPEAT RECEPTOR PROTEIN KINASE EMS1-LIKE-RELATED"/>
    <property type="match status" value="1"/>
</dbReference>
<accession>A0A7G2E162</accession>
<dbReference type="InterPro" id="IPR001611">
    <property type="entry name" value="Leu-rich_rpt"/>
</dbReference>
<comment type="similarity">
    <text evidence="2">Belongs to the RLP family.</text>
</comment>
<evidence type="ECO:0000256" key="13">
    <source>
        <dbReference type="SAM" id="Phobius"/>
    </source>
</evidence>
<keyword evidence="5 13" id="KW-0812">Transmembrane</keyword>
<evidence type="ECO:0000256" key="5">
    <source>
        <dbReference type="ARBA" id="ARBA00022692"/>
    </source>
</evidence>
<protein>
    <submittedName>
        <fullName evidence="15">(thale cress) hypothetical protein</fullName>
    </submittedName>
</protein>
<evidence type="ECO:0000313" key="16">
    <source>
        <dbReference type="Proteomes" id="UP000516314"/>
    </source>
</evidence>
<dbReference type="InterPro" id="IPR003591">
    <property type="entry name" value="Leu-rich_rpt_typical-subtyp"/>
</dbReference>
<gene>
    <name evidence="15" type="ORF">AT9943_LOCUS3309</name>
</gene>
<evidence type="ECO:0000256" key="12">
    <source>
        <dbReference type="SAM" id="MobiDB-lite"/>
    </source>
</evidence>
<dbReference type="InterPro" id="IPR032675">
    <property type="entry name" value="LRR_dom_sf"/>
</dbReference>
<evidence type="ECO:0000256" key="7">
    <source>
        <dbReference type="ARBA" id="ARBA00022737"/>
    </source>
</evidence>
<feature type="region of interest" description="Disordered" evidence="12">
    <location>
        <begin position="1"/>
        <end position="23"/>
    </location>
</feature>
<dbReference type="InterPro" id="IPR046956">
    <property type="entry name" value="RLP23-like"/>
</dbReference>
<keyword evidence="7" id="KW-0677">Repeat</keyword>
<evidence type="ECO:0000256" key="2">
    <source>
        <dbReference type="ARBA" id="ARBA00009592"/>
    </source>
</evidence>
<evidence type="ECO:0000256" key="8">
    <source>
        <dbReference type="ARBA" id="ARBA00022989"/>
    </source>
</evidence>
<dbReference type="EMBL" id="LR881466">
    <property type="protein sequence ID" value="CAD5314894.1"/>
    <property type="molecule type" value="Genomic_DNA"/>
</dbReference>
<dbReference type="Gene3D" id="3.80.10.10">
    <property type="entry name" value="Ribonuclease Inhibitor"/>
    <property type="match status" value="5"/>
</dbReference>
<evidence type="ECO:0000256" key="1">
    <source>
        <dbReference type="ARBA" id="ARBA00004251"/>
    </source>
</evidence>
<evidence type="ECO:0000259" key="14">
    <source>
        <dbReference type="Pfam" id="PF08263"/>
    </source>
</evidence>
<feature type="domain" description="Leucine-rich repeat-containing N-terminal plant-type" evidence="14">
    <location>
        <begin position="74"/>
        <end position="111"/>
    </location>
</feature>
<dbReference type="SUPFAM" id="SSF52058">
    <property type="entry name" value="L domain-like"/>
    <property type="match status" value="1"/>
</dbReference>
<dbReference type="InterPro" id="IPR013210">
    <property type="entry name" value="LRR_N_plant-typ"/>
</dbReference>
<evidence type="ECO:0000256" key="4">
    <source>
        <dbReference type="ARBA" id="ARBA00022614"/>
    </source>
</evidence>
<dbReference type="SMART" id="SM00369">
    <property type="entry name" value="LRR_TYP"/>
    <property type="match status" value="11"/>
</dbReference>
<evidence type="ECO:0000256" key="10">
    <source>
        <dbReference type="ARBA" id="ARBA00023170"/>
    </source>
</evidence>
<keyword evidence="10" id="KW-0675">Receptor</keyword>
<feature type="transmembrane region" description="Helical" evidence="13">
    <location>
        <begin position="852"/>
        <end position="876"/>
    </location>
</feature>
<evidence type="ECO:0000313" key="15">
    <source>
        <dbReference type="EMBL" id="CAD5314894.1"/>
    </source>
</evidence>
<dbReference type="GO" id="GO:0005886">
    <property type="term" value="C:plasma membrane"/>
    <property type="evidence" value="ECO:0007669"/>
    <property type="project" value="UniProtKB-SubCell"/>
</dbReference>
<dbReference type="AlphaFoldDB" id="A0A7G2E162"/>
<dbReference type="Pfam" id="PF13855">
    <property type="entry name" value="LRR_8"/>
    <property type="match status" value="3"/>
</dbReference>
<dbReference type="Proteomes" id="UP000516314">
    <property type="component" value="Chromosome 1"/>
</dbReference>
<reference evidence="15 16" key="1">
    <citation type="submission" date="2020-09" db="EMBL/GenBank/DDBJ databases">
        <authorList>
            <person name="Ashkenazy H."/>
        </authorList>
    </citation>
    <scope>NUCLEOTIDE SEQUENCE [LARGE SCALE GENOMIC DNA]</scope>
    <source>
        <strain evidence="16">cv. Cdm-0</strain>
    </source>
</reference>
<evidence type="ECO:0000256" key="6">
    <source>
        <dbReference type="ARBA" id="ARBA00022729"/>
    </source>
</evidence>
<dbReference type="FunFam" id="3.80.10.10:FF:000041">
    <property type="entry name" value="LRR receptor-like serine/threonine-protein kinase ERECTA"/>
    <property type="match status" value="1"/>
</dbReference>
<dbReference type="Pfam" id="PF00560">
    <property type="entry name" value="LRR_1"/>
    <property type="match status" value="5"/>
</dbReference>
<dbReference type="Pfam" id="PF08263">
    <property type="entry name" value="LRRNT_2"/>
    <property type="match status" value="1"/>
</dbReference>
<evidence type="ECO:0000256" key="9">
    <source>
        <dbReference type="ARBA" id="ARBA00023136"/>
    </source>
</evidence>
<keyword evidence="11" id="KW-0325">Glycoprotein</keyword>
<dbReference type="PRINTS" id="PR00019">
    <property type="entry name" value="LEURICHRPT"/>
</dbReference>
<sequence>MKSGPWKASTPPQPEPLETNEEEESLSWVAAGLGFAPGVVFGLDMASYKHEWFMNNFGRNKQQSTRTSTQHLCHSDQKDALLDFKNEFGMVDSKSWVNKSDCCSWDGITCDAKSGNVIGLDLSSIFLYGQLKSNSSLFKLRHLRDLNLANNNFNNSPIPAEFDKLTGLERLDLSQSSLSGQIPINLLQLTKLVSLDLSSSDFFGDESFHYLSIDKSFLPLLARNLRNLRELDMSYVKISSEIPEEFSNIRSLRSLNLNGCNLFGEFPSSILLIPNLQYIDLGNNPNLRGNLPVFHENNSLLKLTILYTSFSGAILSPLLKIPSLTRIHLSYNQLNDLVGIENIFMLPNLETFYIYHYNYTKVRPLDLNVFSSLKQLGTLYISRIPISTTNITSDFPSNLEYLSLRSCNITDFPEFIRKGRNLQILDLSNNKIKGQVPDWLWRMPTLNSVDLSNNSLSGFHVSVKASPESQLTSVDLSSNAFQGPLFLPSKSLRYFSGSNNNFTGKIPRSICGLSSLEILDLSNNNLNGSLPWCLETLMSSLSDLDLRNNSLSGSLPEIFMNATKLRSLDVSHNRMEGKLPGSLTGCSSLEVLNVGSNRINDMFPFELISLQKLQVLVLHSNKFHGTLHNVDGVWFGFPQLQIIDVSHNDFVGILPSDYFMNWTAMSSKKDNNIEPEYIQNPSVYGSSLGYYTSLVLMSKGVSMEMERVLTIYTAIDFSGNQLHGKIPDSICLLKELRILNMSRNAFTGYIPSSLANLKNLESLDISQNNISGEIPPELGTLSSLAWINVSHNQLVGSIPQGTQFQRQKCSSYEGNPGLNGPSLENVCGHIKESTPTQSEPLETKEEEEEESFSWIAAGLGFAPGVVFGLAMGYIVVSHKHQWFMKTFGRSKQQNTRTR</sequence>
<evidence type="ECO:0000256" key="11">
    <source>
        <dbReference type="ARBA" id="ARBA00023180"/>
    </source>
</evidence>
<dbReference type="PROSITE" id="PS51450">
    <property type="entry name" value="LRR"/>
    <property type="match status" value="1"/>
</dbReference>
<keyword evidence="4" id="KW-0433">Leucine-rich repeat</keyword>
<keyword evidence="9 13" id="KW-0472">Membrane</keyword>
<name>A0A7G2E162_ARATH</name>
<dbReference type="SUPFAM" id="SSF52047">
    <property type="entry name" value="RNI-like"/>
    <property type="match status" value="1"/>
</dbReference>
<evidence type="ECO:0000256" key="3">
    <source>
        <dbReference type="ARBA" id="ARBA00022475"/>
    </source>
</evidence>
<keyword evidence="3" id="KW-1003">Cell membrane</keyword>
<comment type="subcellular location">
    <subcellularLocation>
        <location evidence="1">Cell membrane</location>
        <topology evidence="1">Single-pass type I membrane protein</topology>
    </subcellularLocation>
</comment>